<feature type="region of interest" description="Disordered" evidence="1">
    <location>
        <begin position="1"/>
        <end position="34"/>
    </location>
</feature>
<feature type="region of interest" description="Disordered" evidence="1">
    <location>
        <begin position="169"/>
        <end position="211"/>
    </location>
</feature>
<dbReference type="Proteomes" id="UP000193411">
    <property type="component" value="Unassembled WGS sequence"/>
</dbReference>
<accession>A0A1Y2HYQ2</accession>
<feature type="compositionally biased region" description="Basic residues" evidence="1">
    <location>
        <begin position="299"/>
        <end position="309"/>
    </location>
</feature>
<feature type="region of interest" description="Disordered" evidence="1">
    <location>
        <begin position="404"/>
        <end position="426"/>
    </location>
</feature>
<keyword evidence="4" id="KW-1185">Reference proteome</keyword>
<feature type="transmembrane region" description="Helical" evidence="2">
    <location>
        <begin position="492"/>
        <end position="515"/>
    </location>
</feature>
<feature type="compositionally biased region" description="Polar residues" evidence="1">
    <location>
        <begin position="281"/>
        <end position="298"/>
    </location>
</feature>
<gene>
    <name evidence="3" type="ORF">BCR44DRAFT_64499</name>
</gene>
<protein>
    <submittedName>
        <fullName evidence="3">Uncharacterized protein</fullName>
    </submittedName>
</protein>
<name>A0A1Y2HYQ2_9FUNG</name>
<evidence type="ECO:0000256" key="2">
    <source>
        <dbReference type="SAM" id="Phobius"/>
    </source>
</evidence>
<keyword evidence="2" id="KW-1133">Transmembrane helix</keyword>
<evidence type="ECO:0000313" key="4">
    <source>
        <dbReference type="Proteomes" id="UP000193411"/>
    </source>
</evidence>
<keyword evidence="2" id="KW-0472">Membrane</keyword>
<evidence type="ECO:0000256" key="1">
    <source>
        <dbReference type="SAM" id="MobiDB-lite"/>
    </source>
</evidence>
<dbReference type="OrthoDB" id="5599980at2759"/>
<sequence length="732" mass="77874">MSSQFQPSQPLSPRSTRPSSPVDSSFAGNATSSPVTPLTPSLLFASLACPLASSEPVLSPISARTQSPMDSSTSPNTQTANPPITSIRVIPPSPATAHSTIAAPQPIISRNAVSPSAVAGATYGQSYPPRPSSANRHDRAGTLAQRVLNPPPVQSTLFESNSALLGTAPSSSLPKLEDPLIPLPAFTSEAHPPRPRRSATEDPTQPQPGVHPVAEYLYNSSLLASSLIHSTVPHNLGLVRRASSTGHLPLLLVPSRFTSIPTTPISKEAWLASQGRLPLPSSDSEANGHSSDTGSIRTPHSHHSRRSSRVTHLPKSSTLAGSRRGSVASTKSLAPSSRLRHKRPRRPISPGVSSAGPYSAEDDAAQAADSDSSSAEDRDQCGVGASRGYATFAPTWLVDDEALGVSDRSSPDNGVGSSKDLSTGGPSPMVLGPAVATKVANRVCFNGAFVEYDVEADSFDVESEGEFAPLLGGRQRHPLRSRRPGPPPPHRLLLLVFLLAGAAVVIVLFVFLVYASTHPLASFKIRVGSTQFLWTTPAASSSSSSSATVGAAMRRRRSPKPSVVLDGFQLSLNVSGFNKNFMSDIVLRQDQLLSVVLVEWRGPLLSSTTTNTSSPSPESANQPPFNCDSIPAMSRSSLGNLSLHKHKHQFTFPPGASSRWTVAANIRHPRSEDEDLDDKDPVWHRYRTSAQPAYSYYLAIHGEYAYTQAWVVEREIPVCLIHQLPPAPSKAM</sequence>
<evidence type="ECO:0000313" key="3">
    <source>
        <dbReference type="EMBL" id="ORZ39619.1"/>
    </source>
</evidence>
<feature type="compositionally biased region" description="Low complexity" evidence="1">
    <location>
        <begin position="1"/>
        <end position="25"/>
    </location>
</feature>
<dbReference type="EMBL" id="MCFL01000005">
    <property type="protein sequence ID" value="ORZ39619.1"/>
    <property type="molecule type" value="Genomic_DNA"/>
</dbReference>
<organism evidence="3 4">
    <name type="scientific">Catenaria anguillulae PL171</name>
    <dbReference type="NCBI Taxonomy" id="765915"/>
    <lineage>
        <taxon>Eukaryota</taxon>
        <taxon>Fungi</taxon>
        <taxon>Fungi incertae sedis</taxon>
        <taxon>Blastocladiomycota</taxon>
        <taxon>Blastocladiomycetes</taxon>
        <taxon>Blastocladiales</taxon>
        <taxon>Catenariaceae</taxon>
        <taxon>Catenaria</taxon>
    </lineage>
</organism>
<dbReference type="AlphaFoldDB" id="A0A1Y2HYQ2"/>
<feature type="region of interest" description="Disordered" evidence="1">
    <location>
        <begin position="59"/>
        <end position="98"/>
    </location>
</feature>
<feature type="region of interest" description="Disordered" evidence="1">
    <location>
        <begin position="276"/>
        <end position="382"/>
    </location>
</feature>
<comment type="caution">
    <text evidence="3">The sequence shown here is derived from an EMBL/GenBank/DDBJ whole genome shotgun (WGS) entry which is preliminary data.</text>
</comment>
<keyword evidence="2" id="KW-0812">Transmembrane</keyword>
<feature type="compositionally biased region" description="Polar residues" evidence="1">
    <location>
        <begin position="62"/>
        <end position="84"/>
    </location>
</feature>
<feature type="compositionally biased region" description="Polar residues" evidence="1">
    <location>
        <begin position="407"/>
        <end position="425"/>
    </location>
</feature>
<proteinExistence type="predicted"/>
<reference evidence="3 4" key="1">
    <citation type="submission" date="2016-07" db="EMBL/GenBank/DDBJ databases">
        <title>Pervasive Adenine N6-methylation of Active Genes in Fungi.</title>
        <authorList>
            <consortium name="DOE Joint Genome Institute"/>
            <person name="Mondo S.J."/>
            <person name="Dannebaum R.O."/>
            <person name="Kuo R.C."/>
            <person name="Labutti K."/>
            <person name="Haridas S."/>
            <person name="Kuo A."/>
            <person name="Salamov A."/>
            <person name="Ahrendt S.R."/>
            <person name="Lipzen A."/>
            <person name="Sullivan W."/>
            <person name="Andreopoulos W.B."/>
            <person name="Clum A."/>
            <person name="Lindquist E."/>
            <person name="Daum C."/>
            <person name="Ramamoorthy G.K."/>
            <person name="Gryganskyi A."/>
            <person name="Culley D."/>
            <person name="Magnuson J.K."/>
            <person name="James T.Y."/>
            <person name="O'Malley M.A."/>
            <person name="Stajich J.E."/>
            <person name="Spatafora J.W."/>
            <person name="Visel A."/>
            <person name="Grigoriev I.V."/>
        </authorList>
    </citation>
    <scope>NUCLEOTIDE SEQUENCE [LARGE SCALE GENOMIC DNA]</scope>
    <source>
        <strain evidence="3 4">PL171</strain>
    </source>
</reference>